<dbReference type="PROSITE" id="PS51147">
    <property type="entry name" value="PFTA"/>
    <property type="match status" value="5"/>
</dbReference>
<dbReference type="Pfam" id="PF01239">
    <property type="entry name" value="PPTA"/>
    <property type="match status" value="5"/>
</dbReference>
<dbReference type="GO" id="GO:0008318">
    <property type="term" value="F:protein prenyltransferase activity"/>
    <property type="evidence" value="ECO:0007669"/>
    <property type="project" value="InterPro"/>
</dbReference>
<feature type="region of interest" description="Disordered" evidence="1">
    <location>
        <begin position="809"/>
        <end position="834"/>
    </location>
</feature>
<dbReference type="GO" id="GO:0035361">
    <property type="term" value="C:Cul8-RING ubiquitin ligase complex"/>
    <property type="evidence" value="ECO:0007669"/>
    <property type="project" value="TreeGrafter"/>
</dbReference>
<dbReference type="InterPro" id="IPR002088">
    <property type="entry name" value="Prenyl_trans_a"/>
</dbReference>
<dbReference type="OrthoDB" id="2386201at2759"/>
<feature type="compositionally biased region" description="Polar residues" evidence="1">
    <location>
        <begin position="729"/>
        <end position="744"/>
    </location>
</feature>
<dbReference type="EMBL" id="JAGMWT010000009">
    <property type="protein sequence ID" value="KAH7122220.1"/>
    <property type="molecule type" value="Genomic_DNA"/>
</dbReference>
<comment type="caution">
    <text evidence="2">The sequence shown here is derived from an EMBL/GenBank/DDBJ whole genome shotgun (WGS) entry which is preliminary data.</text>
</comment>
<feature type="compositionally biased region" description="Polar residues" evidence="1">
    <location>
        <begin position="443"/>
        <end position="452"/>
    </location>
</feature>
<feature type="compositionally biased region" description="Polar residues" evidence="1">
    <location>
        <begin position="751"/>
        <end position="762"/>
    </location>
</feature>
<feature type="region of interest" description="Disordered" evidence="1">
    <location>
        <begin position="569"/>
        <end position="614"/>
    </location>
</feature>
<evidence type="ECO:0000313" key="3">
    <source>
        <dbReference type="Proteomes" id="UP000700596"/>
    </source>
</evidence>
<dbReference type="GO" id="GO:0031297">
    <property type="term" value="P:replication fork processing"/>
    <property type="evidence" value="ECO:0007669"/>
    <property type="project" value="InterPro"/>
</dbReference>
<feature type="region of interest" description="Disordered" evidence="1">
    <location>
        <begin position="667"/>
        <end position="764"/>
    </location>
</feature>
<protein>
    <submittedName>
        <fullName evidence="2">Mus7/MMS22 family-domain-containing protein</fullName>
    </submittedName>
</protein>
<gene>
    <name evidence="2" type="ORF">B0J11DRAFT_507225</name>
</gene>
<dbReference type="SUPFAM" id="SSF48439">
    <property type="entry name" value="Protein prenylyltransferase"/>
    <property type="match status" value="1"/>
</dbReference>
<dbReference type="GO" id="GO:0005634">
    <property type="term" value="C:nucleus"/>
    <property type="evidence" value="ECO:0007669"/>
    <property type="project" value="InterPro"/>
</dbReference>
<keyword evidence="3" id="KW-1185">Reference proteome</keyword>
<feature type="region of interest" description="Disordered" evidence="1">
    <location>
        <begin position="1903"/>
        <end position="1946"/>
    </location>
</feature>
<sequence>MRSEEARIRELQQISEYRELVDLVNTKACALHRVRHVVERQYTLEVLGFITRLLNENPEYYTIWNHRRLVMRNILSSSSTDESTSRPAADLINQDLHLTFTLLRKFPKCYWIWNHRNWILQQGEANLEASKVHQIWHNELQLVGKMLHADSRNFHAWSYRRFVCQQLDRLLATTTGNVIAHVDLNKSRAELEFEYTTKMIKTNLSNFSAWHHRSMLIPRLLDERGADSQGRRKLLDDELSLICAAVNTDPFDQSIWYYQRYLMSTLTPECPRESSIVLDLTNYDRQKYYANELTYIREILEDESDCKWVYETLLYLARRYLEVDAGTAIFTTRDMQIWLEELHRVDPLRKGRMAQSTNPTAPQLRATCPVPMSRWRLRGYVLDSDEEEEDLESCSSHSSSQRPIAIATTTVQRVVENLPADPRPLLRQHHETTPRIEEAPQGQRLNQHQSDSPDPLQATPDATVLGGSKTSGSSQMRGFLNASHIYNLEMLLDSSDSDSLSSPPTDNENDVVFTSPTRNVQVHVIPPSNGVGTNIGTQGGLRSLRARKPIQVHPYLIEGERYRRECQVVGMKPVPRPRSPSEISSQADTGSQVQNDETNSAETIPVQQSSESDKDVVHIDTLELNSSLGRKRRKLIHKRPIQVLQYHEDGVLSSLYPSEEDVWEIPRSPPYSRSPSLSQSSMPAQSTVLPSTRFSVTNLPTPSNSSGMKCNPRFDVQPLPDSDSDCESRNSATLLTTRVRSLSNESDKELSPSSAPGTNSDAHNLEVRKIGKRIKGVLPASWLRLDQAAQGRRITLVREDETFLSSLRRLGPPKGVAQPVSKRSIRKGKTPISSDLSHDTVITVDDSSADDEEAPQHNIDSAFQAALDASNSAAVLNSRYFDDDTEDMEDDRLHLFTLGGHTRQFLPKKTKRQLKLTHSETQSQRPMNSKGGTLRPRISGLVKNPLSSKHLPQKRKPQPPALSIADLNQGAVMKNQAVPQFIRLAIQRSRQRSDQGRQSPTNKYVRLQTIADTEDATTQLQKWKQGALDMAPEALRMKSRLLKRLPLIEMPNNRQQLDTLPTPARHLRRSSITQNKPNIQSRKTLTRRPLPSGIAIRKPRSVPLEIDSSMIDLSVSKALLGPVTSTGPYRAAQLENLEADFSRADGSSIFQRNLHKVNQQFSVRTWGPSANPLLVRFLALEHPAPSSPCALGTRMIGEEMPRVPNATRMPRSLRKPKAQRVEVGLREYRQPSEPTVEHILSSRSNDRSILHGSWHPTTFNTSPIMVGTYFASTTFIGSGELHDALRLDGHPLDTFAGYYRFQYLNDSFECGPWHIDTYLRWSAILDSIWLPLADCDIFDRLHCTLFSAVLGNTSAVLRSMVRYLALNISFLDATGYQEFTVKMVELLNDLHTKVLQVHMSIPEAYAHVPGIIRTLTYLMVCAVQVWRMLPQNSAENQFDEILITFIKTVSKSIIQYLVQKGETPLRKFLEKNKSYTERENGIQNCDEFVECVVVSMNTLKHVAIAGWGFWDIVNVELSLCVKSAVQTGSFESIWATLFTLLPFGDFDEFGIPMVTVRSSFGGENWTFIKNILHHVFELYSGTFNTPGTSINAHVRASLERCHVLLYSWQWRKCDPILSVIFDFFAKRGLEQLDHEDDKGSPQFLQDLAREPNLDVQAKDSTFHIFLKLLALGLRGMKQVYTDKRIQSIVLRCTPNHGRSFPKDCSLDHRSLAAFRNHQDLLCTLYWASPPSCRPKLNLLQELVQHDGSHQEVCRLSVRAWTWLTSFQLSQDEHYTSLQSFALWHRTTVQQTMKQYVLAKTEADDFLKNAKLDGTSDISIHMVKSAMIRNQQQVIATLRDCITGMAGSLKYSKSQSDLRKFVDESGVLSLLELPHLEDSRLTTVIKAVLELLREYTLLQRRAPFVPSDQQETQKSGQPNLQQNAYHGGQPPKEESQDYGDFPSMDDLDDTDLSNSNPCLWDFIQAPLWHLLSNAFGAENSPNEIFLEDCINTWVLVADARVSNGEKMWSHYVESFSQVSWQQLRDTTQTRSYKPYYMAAVISCNSAAYDQHRNEFFTALLTSLVERESMLRFQHLLLRSIIARDSTHPLLKNLPFGLGTQAGSMNIEFENLRNQRLTLLSSILANMRDHCQRNVHHNEDLAQIKRSYASMLQECMRTMKNRYQQYCQGKLSTGVGAYVEFVQKMIYSLKQYTSDICAVDRFFTNPSTFLVPTTDPTYVIGGLRGYASKLSNAGMLRQLATFIQAVAQQSSEENQQLRLRSQLSTALTGGDDRLIDIFLLRNVLLRGVIPAYIEVAFSSHIGLLIAQPLLWSLQPILGSLIYDLRVLNENSVEALSEAIWSIYHVFISQADKVAFDTTLLRHSFIVRTLNLMFSAVSSALPTLAYVSGRTSPHRTRPAVIKYISEFASFVAPMMHGIIPHTKPTPLVLEPPRSSYEDLLLFSVQGLNDCLQNNWTEVHDRIYCCHAHGQKEIISDLKATEEEAVALHQAIDTWHRSVEYCFDSEVSAGISHAHMTGETSIGDVSV</sequence>
<feature type="compositionally biased region" description="Low complexity" evidence="1">
    <location>
        <begin position="670"/>
        <end position="686"/>
    </location>
</feature>
<dbReference type="GO" id="GO:0000724">
    <property type="term" value="P:double-strand break repair via homologous recombination"/>
    <property type="evidence" value="ECO:0007669"/>
    <property type="project" value="TreeGrafter"/>
</dbReference>
<evidence type="ECO:0000256" key="1">
    <source>
        <dbReference type="SAM" id="MobiDB-lite"/>
    </source>
</evidence>
<feature type="compositionally biased region" description="Polar residues" evidence="1">
    <location>
        <begin position="581"/>
        <end position="610"/>
    </location>
</feature>
<name>A0A9P9DK78_9PLEO</name>
<reference evidence="2" key="1">
    <citation type="journal article" date="2021" name="Nat. Commun.">
        <title>Genetic determinants of endophytism in the Arabidopsis root mycobiome.</title>
        <authorList>
            <person name="Mesny F."/>
            <person name="Miyauchi S."/>
            <person name="Thiergart T."/>
            <person name="Pickel B."/>
            <person name="Atanasova L."/>
            <person name="Karlsson M."/>
            <person name="Huettel B."/>
            <person name="Barry K.W."/>
            <person name="Haridas S."/>
            <person name="Chen C."/>
            <person name="Bauer D."/>
            <person name="Andreopoulos W."/>
            <person name="Pangilinan J."/>
            <person name="LaButti K."/>
            <person name="Riley R."/>
            <person name="Lipzen A."/>
            <person name="Clum A."/>
            <person name="Drula E."/>
            <person name="Henrissat B."/>
            <person name="Kohler A."/>
            <person name="Grigoriev I.V."/>
            <person name="Martin F.M."/>
            <person name="Hacquard S."/>
        </authorList>
    </citation>
    <scope>NUCLEOTIDE SEQUENCE</scope>
    <source>
        <strain evidence="2">MPI-CAGE-CH-0243</strain>
    </source>
</reference>
<feature type="compositionally biased region" description="Polar residues" evidence="1">
    <location>
        <begin position="687"/>
        <end position="708"/>
    </location>
</feature>
<feature type="region of interest" description="Disordered" evidence="1">
    <location>
        <begin position="436"/>
        <end position="476"/>
    </location>
</feature>
<dbReference type="Gene3D" id="1.25.40.120">
    <property type="entry name" value="Protein prenylyltransferase"/>
    <property type="match status" value="1"/>
</dbReference>
<proteinExistence type="predicted"/>
<feature type="region of interest" description="Disordered" evidence="1">
    <location>
        <begin position="908"/>
        <end position="936"/>
    </location>
</feature>
<evidence type="ECO:0000313" key="2">
    <source>
        <dbReference type="EMBL" id="KAH7122220.1"/>
    </source>
</evidence>
<dbReference type="PANTHER" id="PTHR28122:SF1">
    <property type="entry name" value="E3 UBIQUITIN-PROTEIN LIGASE SUBSTRATE RECEPTOR MMS22"/>
    <property type="match status" value="1"/>
</dbReference>
<feature type="compositionally biased region" description="Polar residues" evidence="1">
    <location>
        <begin position="1906"/>
        <end position="1923"/>
    </location>
</feature>
<feature type="compositionally biased region" description="Polar residues" evidence="1">
    <location>
        <begin position="919"/>
        <end position="931"/>
    </location>
</feature>
<organism evidence="2 3">
    <name type="scientific">Dendryphion nanum</name>
    <dbReference type="NCBI Taxonomy" id="256645"/>
    <lineage>
        <taxon>Eukaryota</taxon>
        <taxon>Fungi</taxon>
        <taxon>Dikarya</taxon>
        <taxon>Ascomycota</taxon>
        <taxon>Pezizomycotina</taxon>
        <taxon>Dothideomycetes</taxon>
        <taxon>Pleosporomycetidae</taxon>
        <taxon>Pleosporales</taxon>
        <taxon>Torulaceae</taxon>
        <taxon>Dendryphion</taxon>
    </lineage>
</organism>
<dbReference type="Pfam" id="PF09462">
    <property type="entry name" value="Mus7"/>
    <property type="match status" value="1"/>
</dbReference>
<dbReference type="Proteomes" id="UP000700596">
    <property type="component" value="Unassembled WGS sequence"/>
</dbReference>
<dbReference type="PANTHER" id="PTHR28122">
    <property type="entry name" value="E3 UBIQUITIN-PROTEIN LIGASE SUBSTRATE RECEPTOR MMS22"/>
    <property type="match status" value="1"/>
</dbReference>
<accession>A0A9P9DK78</accession>
<dbReference type="InterPro" id="IPR019021">
    <property type="entry name" value="Mms22"/>
</dbReference>